<feature type="region of interest" description="Disordered" evidence="1">
    <location>
        <begin position="1"/>
        <end position="45"/>
    </location>
</feature>
<name>A0A9D5AJY8_PEA</name>
<dbReference type="EMBL" id="JAMSHJ010000005">
    <property type="protein sequence ID" value="KAI5409989.1"/>
    <property type="molecule type" value="Genomic_DNA"/>
</dbReference>
<dbReference type="AlphaFoldDB" id="A0A9D5AJY8"/>
<evidence type="ECO:0000256" key="1">
    <source>
        <dbReference type="SAM" id="MobiDB-lite"/>
    </source>
</evidence>
<feature type="compositionally biased region" description="Polar residues" evidence="1">
    <location>
        <begin position="17"/>
        <end position="35"/>
    </location>
</feature>
<dbReference type="Proteomes" id="UP001058974">
    <property type="component" value="Chromosome 5"/>
</dbReference>
<reference evidence="2 3" key="1">
    <citation type="journal article" date="2022" name="Nat. Genet.">
        <title>Improved pea reference genome and pan-genome highlight genomic features and evolutionary characteristics.</title>
        <authorList>
            <person name="Yang T."/>
            <person name="Liu R."/>
            <person name="Luo Y."/>
            <person name="Hu S."/>
            <person name="Wang D."/>
            <person name="Wang C."/>
            <person name="Pandey M.K."/>
            <person name="Ge S."/>
            <person name="Xu Q."/>
            <person name="Li N."/>
            <person name="Li G."/>
            <person name="Huang Y."/>
            <person name="Saxena R.K."/>
            <person name="Ji Y."/>
            <person name="Li M."/>
            <person name="Yan X."/>
            <person name="He Y."/>
            <person name="Liu Y."/>
            <person name="Wang X."/>
            <person name="Xiang C."/>
            <person name="Varshney R.K."/>
            <person name="Ding H."/>
            <person name="Gao S."/>
            <person name="Zong X."/>
        </authorList>
    </citation>
    <scope>NUCLEOTIDE SEQUENCE [LARGE SCALE GENOMIC DNA]</scope>
    <source>
        <strain evidence="2 3">cv. Zhongwan 6</strain>
    </source>
</reference>
<proteinExistence type="predicted"/>
<feature type="compositionally biased region" description="Basic and acidic residues" evidence="1">
    <location>
        <begin position="36"/>
        <end position="45"/>
    </location>
</feature>
<evidence type="ECO:0000313" key="2">
    <source>
        <dbReference type="EMBL" id="KAI5409989.1"/>
    </source>
</evidence>
<organism evidence="2 3">
    <name type="scientific">Pisum sativum</name>
    <name type="common">Garden pea</name>
    <name type="synonym">Lathyrus oleraceus</name>
    <dbReference type="NCBI Taxonomy" id="3888"/>
    <lineage>
        <taxon>Eukaryota</taxon>
        <taxon>Viridiplantae</taxon>
        <taxon>Streptophyta</taxon>
        <taxon>Embryophyta</taxon>
        <taxon>Tracheophyta</taxon>
        <taxon>Spermatophyta</taxon>
        <taxon>Magnoliopsida</taxon>
        <taxon>eudicotyledons</taxon>
        <taxon>Gunneridae</taxon>
        <taxon>Pentapetalae</taxon>
        <taxon>rosids</taxon>
        <taxon>fabids</taxon>
        <taxon>Fabales</taxon>
        <taxon>Fabaceae</taxon>
        <taxon>Papilionoideae</taxon>
        <taxon>50 kb inversion clade</taxon>
        <taxon>NPAAA clade</taxon>
        <taxon>Hologalegina</taxon>
        <taxon>IRL clade</taxon>
        <taxon>Fabeae</taxon>
        <taxon>Lathyrus</taxon>
    </lineage>
</organism>
<dbReference type="Gramene" id="Psat05G0545500-T1">
    <property type="protein sequence ID" value="KAI5409989.1"/>
    <property type="gene ID" value="KIW84_055455"/>
</dbReference>
<sequence>MGERRPEAEDQSIGIAINSSRNTHSNESLNGSWNKTQEKSNKRPSLDCCSFKPLKQREIPCSSLEQRPMEKVKDPAAKPLTEPTYGIVYAQHAIRLTTGYGACYVPASALSADSIAGICVHWNAYTGKELDYMMVGHSPIHVGLSTLLLGGIFCYIRTGKDIGWSCAFPTLARVRCETRFFNHYFSSTLNSVLLGSRSGGSLFVVAGATGGFGSRLRTSEPFDPKHQNIDH</sequence>
<gene>
    <name evidence="2" type="ORF">KIW84_055455</name>
</gene>
<keyword evidence="3" id="KW-1185">Reference proteome</keyword>
<comment type="caution">
    <text evidence="2">The sequence shown here is derived from an EMBL/GenBank/DDBJ whole genome shotgun (WGS) entry which is preliminary data.</text>
</comment>
<accession>A0A9D5AJY8</accession>
<evidence type="ECO:0000313" key="3">
    <source>
        <dbReference type="Proteomes" id="UP001058974"/>
    </source>
</evidence>
<protein>
    <submittedName>
        <fullName evidence="2">Uncharacterized protein</fullName>
    </submittedName>
</protein>